<dbReference type="Gene3D" id="3.50.7.10">
    <property type="entry name" value="GroEL"/>
    <property type="match status" value="1"/>
</dbReference>
<comment type="subcellular location">
    <subcellularLocation>
        <location evidence="6">Cytoplasm</location>
    </subcellularLocation>
</comment>
<dbReference type="PROSITE" id="PS00296">
    <property type="entry name" value="CHAPERONINS_CPN60"/>
    <property type="match status" value="1"/>
</dbReference>
<name>B1V3E2_CLOPF</name>
<dbReference type="NCBIfam" id="NF009489">
    <property type="entry name" value="PRK12851.1"/>
    <property type="match status" value="1"/>
</dbReference>
<dbReference type="InterPro" id="IPR027413">
    <property type="entry name" value="GROEL-like_equatorial_sf"/>
</dbReference>
<comment type="function">
    <text evidence="6 8">Together with its co-chaperonin GroES, plays an essential role in assisting protein folding. The GroEL-GroES system forms a nano-cage that allows encapsulation of the non-native substrate proteins and provides a physical environment optimized to promote and accelerate protein folding.</text>
</comment>
<dbReference type="PANTHER" id="PTHR45633">
    <property type="entry name" value="60 KDA HEAT SHOCK PROTEIN, MITOCHONDRIAL"/>
    <property type="match status" value="1"/>
</dbReference>
<evidence type="ECO:0000256" key="6">
    <source>
        <dbReference type="HAMAP-Rule" id="MF_00600"/>
    </source>
</evidence>
<feature type="binding site" evidence="6">
    <location>
        <position position="493"/>
    </location>
    <ligand>
        <name>ATP</name>
        <dbReference type="ChEBI" id="CHEBI:30616"/>
    </ligand>
</feature>
<dbReference type="Pfam" id="PF00118">
    <property type="entry name" value="Cpn60_TCP1"/>
    <property type="match status" value="1"/>
</dbReference>
<keyword evidence="3 6" id="KW-0067">ATP-binding</keyword>
<keyword evidence="5 6" id="KW-0413">Isomerase</keyword>
<organism evidence="9 10">
    <name type="scientific">Clostridium perfringens D str. JGS1721</name>
    <dbReference type="NCBI Taxonomy" id="488537"/>
    <lineage>
        <taxon>Bacteria</taxon>
        <taxon>Bacillati</taxon>
        <taxon>Bacillota</taxon>
        <taxon>Clostridia</taxon>
        <taxon>Eubacteriales</taxon>
        <taxon>Clostridiaceae</taxon>
        <taxon>Clostridium</taxon>
    </lineage>
</organism>
<dbReference type="NCBIfam" id="NF009488">
    <property type="entry name" value="PRK12850.1"/>
    <property type="match status" value="1"/>
</dbReference>
<dbReference type="SUPFAM" id="SSF52029">
    <property type="entry name" value="GroEL apical domain-like"/>
    <property type="match status" value="1"/>
</dbReference>
<evidence type="ECO:0000256" key="4">
    <source>
        <dbReference type="ARBA" id="ARBA00023186"/>
    </source>
</evidence>
<dbReference type="CDD" id="cd03344">
    <property type="entry name" value="GroEL"/>
    <property type="match status" value="1"/>
</dbReference>
<feature type="binding site" evidence="6">
    <location>
        <begin position="86"/>
        <end position="90"/>
    </location>
    <ligand>
        <name>ATP</name>
        <dbReference type="ChEBI" id="CHEBI:30616"/>
    </ligand>
</feature>
<dbReference type="NCBIfam" id="NF009487">
    <property type="entry name" value="PRK12849.1"/>
    <property type="match status" value="1"/>
</dbReference>
<keyword evidence="4 6" id="KW-0143">Chaperone</keyword>
<dbReference type="GO" id="GO:0016853">
    <property type="term" value="F:isomerase activity"/>
    <property type="evidence" value="ECO:0007669"/>
    <property type="project" value="UniProtKB-KW"/>
</dbReference>
<dbReference type="InterPro" id="IPR001844">
    <property type="entry name" value="Cpn60/GroEL"/>
</dbReference>
<dbReference type="FunFam" id="3.50.7.10:FF:000001">
    <property type="entry name" value="60 kDa chaperonin"/>
    <property type="match status" value="1"/>
</dbReference>
<reference evidence="9 10" key="1">
    <citation type="submission" date="2008-03" db="EMBL/GenBank/DDBJ databases">
        <authorList>
            <person name="Paulsen I."/>
            <person name="Sebastian Y."/>
        </authorList>
    </citation>
    <scope>NUCLEOTIDE SEQUENCE [LARGE SCALE GENOMIC DNA]</scope>
    <source>
        <strain evidence="10">D str. JGS1721</strain>
    </source>
</reference>
<dbReference type="HAMAP" id="MF_00600">
    <property type="entry name" value="CH60"/>
    <property type="match status" value="1"/>
</dbReference>
<dbReference type="GO" id="GO:0140662">
    <property type="term" value="F:ATP-dependent protein folding chaperone"/>
    <property type="evidence" value="ECO:0007669"/>
    <property type="project" value="InterPro"/>
</dbReference>
<accession>B1V3E2</accession>
<comment type="subunit">
    <text evidence="6 8">Forms a cylinder of 14 subunits composed of two heptameric rings stacked back-to-back. Interacts with the co-chaperonin GroES.</text>
</comment>
<dbReference type="EMBL" id="ABOO01000018">
    <property type="protein sequence ID" value="EDT71664.1"/>
    <property type="molecule type" value="Genomic_DNA"/>
</dbReference>
<sequence>MAKTLLFGEEARRSMQEGVDKLANTVKVTLGPKGRNVILDKKFGSPLITNDGVTIAREIELEDAYENMGAQLVKEVATKTNDVAGDGTTTATLLAQAIIREGLKNVTAGANPILIRNGIKTAVEKAVEEIQKISKPVNGKEDIARVAAISAADEKIGKLIADAMEKVGNEGVITVEESKSMGTELDVVEGMQFDRGYVSAYMVTDTEKMEAVLDNPLVLITDKKISNIQDLLPLLEQIVQAGKKLLIIADDIEGEAMTTLVVNKLRGTFTCVGVKAPGFGDRRKEMLQDIATLTGGVVISDEVGGDLKEATLDMLGEAESVKVTKESTTIVNGRGNSEEIKNRINQIKLQLEATTSEFDKEKLQERLAKLAGGVAVVKVGAATETELKESKLRIEDALAATKAAVEEGIVPGGGTAYVNVINEVAKLTSDIQDEQVGINIIVRSLEEPMRQIAHNAGLEGSVIIEKVKNSDAGVGFDALRGEYKDMIKAGIVDPTKVTRSALQNAASVASTFLTTEAAVADIPEKEMPQGAGMGMDGMY</sequence>
<keyword evidence="2 6" id="KW-0547">Nucleotide-binding</keyword>
<dbReference type="GO" id="GO:0005737">
    <property type="term" value="C:cytoplasm"/>
    <property type="evidence" value="ECO:0007669"/>
    <property type="project" value="UniProtKB-SubCell"/>
</dbReference>
<evidence type="ECO:0000313" key="10">
    <source>
        <dbReference type="Proteomes" id="UP000003188"/>
    </source>
</evidence>
<dbReference type="EC" id="5.6.1.7" evidence="6"/>
<dbReference type="AlphaFoldDB" id="B1V3E2"/>
<dbReference type="NCBIfam" id="NF000592">
    <property type="entry name" value="PRK00013.1"/>
    <property type="match status" value="1"/>
</dbReference>
<comment type="caution">
    <text evidence="9">The sequence shown here is derived from an EMBL/GenBank/DDBJ whole genome shotgun (WGS) entry which is preliminary data.</text>
</comment>
<dbReference type="InterPro" id="IPR002423">
    <property type="entry name" value="Cpn60/GroEL/TCP-1"/>
</dbReference>
<dbReference type="GO" id="GO:0005524">
    <property type="term" value="F:ATP binding"/>
    <property type="evidence" value="ECO:0007669"/>
    <property type="project" value="UniProtKB-UniRule"/>
</dbReference>
<comment type="caution">
    <text evidence="6">Lacks conserved residue(s) required for the propagation of feature annotation.</text>
</comment>
<feature type="binding site" evidence="6">
    <location>
        <begin position="29"/>
        <end position="32"/>
    </location>
    <ligand>
        <name>ATP</name>
        <dbReference type="ChEBI" id="CHEBI:30616"/>
    </ligand>
</feature>
<dbReference type="InterPro" id="IPR027410">
    <property type="entry name" value="TCP-1-like_intermed_sf"/>
</dbReference>
<dbReference type="Gene3D" id="3.30.260.10">
    <property type="entry name" value="TCP-1-like chaperonin intermediate domain"/>
    <property type="match status" value="1"/>
</dbReference>
<dbReference type="SUPFAM" id="SSF48592">
    <property type="entry name" value="GroEL equatorial domain-like"/>
    <property type="match status" value="1"/>
</dbReference>
<evidence type="ECO:0000256" key="7">
    <source>
        <dbReference type="RuleBase" id="RU000418"/>
    </source>
</evidence>
<dbReference type="NCBIfam" id="TIGR02348">
    <property type="entry name" value="GroEL"/>
    <property type="match status" value="1"/>
</dbReference>
<dbReference type="RefSeq" id="WP_003475014.1">
    <property type="nucleotide sequence ID" value="NZ_ABOO01000018.1"/>
</dbReference>
<proteinExistence type="inferred from homology"/>
<feature type="binding site" evidence="6">
    <location>
        <position position="413"/>
    </location>
    <ligand>
        <name>ATP</name>
        <dbReference type="ChEBI" id="CHEBI:30616"/>
    </ligand>
</feature>
<evidence type="ECO:0000256" key="5">
    <source>
        <dbReference type="ARBA" id="ARBA00023235"/>
    </source>
</evidence>
<evidence type="ECO:0000313" key="9">
    <source>
        <dbReference type="EMBL" id="EDT71664.1"/>
    </source>
</evidence>
<keyword evidence="6" id="KW-0963">Cytoplasm</keyword>
<dbReference type="SUPFAM" id="SSF54849">
    <property type="entry name" value="GroEL-intermediate domain like"/>
    <property type="match status" value="1"/>
</dbReference>
<dbReference type="Proteomes" id="UP000003188">
    <property type="component" value="Unassembled WGS sequence"/>
</dbReference>
<dbReference type="GO" id="GO:0051082">
    <property type="term" value="F:unfolded protein binding"/>
    <property type="evidence" value="ECO:0007669"/>
    <property type="project" value="UniProtKB-UniRule"/>
</dbReference>
<feature type="binding site" evidence="6">
    <location>
        <begin position="477"/>
        <end position="479"/>
    </location>
    <ligand>
        <name>ATP</name>
        <dbReference type="ChEBI" id="CHEBI:30616"/>
    </ligand>
</feature>
<dbReference type="PRINTS" id="PR00298">
    <property type="entry name" value="CHAPERONIN60"/>
</dbReference>
<evidence type="ECO:0000256" key="3">
    <source>
        <dbReference type="ARBA" id="ARBA00022840"/>
    </source>
</evidence>
<dbReference type="GO" id="GO:0042026">
    <property type="term" value="P:protein refolding"/>
    <property type="evidence" value="ECO:0007669"/>
    <property type="project" value="UniProtKB-UniRule"/>
</dbReference>
<evidence type="ECO:0000256" key="2">
    <source>
        <dbReference type="ARBA" id="ARBA00022741"/>
    </source>
</evidence>
<comment type="similarity">
    <text evidence="1 6 7">Belongs to the chaperonin (HSP60) family.</text>
</comment>
<gene>
    <name evidence="6 9" type="primary">groEL</name>
    <name evidence="6" type="synonym">groL</name>
    <name evidence="9" type="ORF">CJD_2899</name>
</gene>
<evidence type="ECO:0000256" key="1">
    <source>
        <dbReference type="ARBA" id="ARBA00006607"/>
    </source>
</evidence>
<dbReference type="InterPro" id="IPR018370">
    <property type="entry name" value="Chaperonin_Cpn60_CS"/>
</dbReference>
<evidence type="ECO:0000256" key="8">
    <source>
        <dbReference type="RuleBase" id="RU000419"/>
    </source>
</evidence>
<protein>
    <recommendedName>
        <fullName evidence="6">Chaperonin GroEL</fullName>
        <ecNumber evidence="6">5.6.1.7</ecNumber>
    </recommendedName>
    <alternativeName>
        <fullName evidence="6">60 kDa chaperonin</fullName>
    </alternativeName>
    <alternativeName>
        <fullName evidence="6">Chaperonin-60</fullName>
        <shortName evidence="6">Cpn60</shortName>
    </alternativeName>
</protein>
<dbReference type="InterPro" id="IPR027409">
    <property type="entry name" value="GroEL-like_apical_dom_sf"/>
</dbReference>
<dbReference type="Gene3D" id="1.10.560.10">
    <property type="entry name" value="GroEL-like equatorial domain"/>
    <property type="match status" value="1"/>
</dbReference>